<accession>A0AAV5J1U9</accession>
<dbReference type="CDD" id="cd00590">
    <property type="entry name" value="RRM_SF"/>
    <property type="match status" value="1"/>
</dbReference>
<dbReference type="SUPFAM" id="SSF56219">
    <property type="entry name" value="DNase I-like"/>
    <property type="match status" value="2"/>
</dbReference>
<keyword evidence="7" id="KW-1185">Reference proteome</keyword>
<dbReference type="InterPro" id="IPR035979">
    <property type="entry name" value="RBD_domain_sf"/>
</dbReference>
<dbReference type="CDD" id="cd01650">
    <property type="entry name" value="RT_nLTR_like"/>
    <property type="match status" value="1"/>
</dbReference>
<dbReference type="InterPro" id="IPR000504">
    <property type="entry name" value="RRM_dom"/>
</dbReference>
<feature type="region of interest" description="Disordered" evidence="2">
    <location>
        <begin position="1953"/>
        <end position="2022"/>
    </location>
</feature>
<evidence type="ECO:0000259" key="4">
    <source>
        <dbReference type="PROSITE" id="PS50144"/>
    </source>
</evidence>
<feature type="region of interest" description="Disordered" evidence="2">
    <location>
        <begin position="2050"/>
        <end position="2106"/>
    </location>
</feature>
<dbReference type="Gene3D" id="2.60.210.10">
    <property type="entry name" value="Apoptosis, Tumor Necrosis Factor Receptor Associated Protein 2, Chain A"/>
    <property type="match status" value="2"/>
</dbReference>
<evidence type="ECO:0000313" key="7">
    <source>
        <dbReference type="Proteomes" id="UP001054252"/>
    </source>
</evidence>
<feature type="region of interest" description="Disordered" evidence="2">
    <location>
        <begin position="1499"/>
        <end position="1520"/>
    </location>
</feature>
<dbReference type="GO" id="GO:0003824">
    <property type="term" value="F:catalytic activity"/>
    <property type="evidence" value="ECO:0007669"/>
    <property type="project" value="InterPro"/>
</dbReference>
<sequence length="2544" mass="293665">MWETFSKFGRVLQIYHPKKRERSRKRFEFVCFLNVQNKYELEKKLDQIRVRDTKLWVNLPKFKWEAGGRIESQAKERGETPKQQPRNTYRGVVSYADAVKGYGTQRNFNNSNNGQQGSRIWRPRSKNSIEEWHGLEFNVGKEDYAWLEGCYVGTTRAIEIIPTLQEKFFMEGYFWCHVRPMGGKLVLLRCKDNEELKDLFISCIWGKFISLDDSTSCKKWFDISRVLIFTSSRETISKVITVKINGELFDIKVTEEEASNSMLYMKSDHVITMSTDPETEDEESWSLGTHMEDEHIPMDDPIQDLQNQTMFESQEEDADVAGKEIGETEGSGALGPKLCKGQEMQTKDTEIKENGLKTSRPGLNQNIEVKETTLGSNNQTLNRLEATMKKGNRKKGQRWTVNEDFYAGKESDSKQIKEWVRQHERIKQRKKRRRARSCAAIYGWLEHKEAGSLVAGNEAEVIMRLEEMEHRDTTRKKQAKPAAKSMDGNSEFGWAFKPAEGKSGGLLCIWNKESFKLNSIFYGTGFMGVSGFWGVNEVPCYVVNVYSGCDLASKRILWVELKDQLNNMRGNWCIGGDFNAVRCNEERKGGTRATNERREFNGFIEIRSILVSEEWLMNWGNLKQWGLQRSISDHCPIILKNEKRDWGPKPFRCFEAWVQHPDFLKVCSAAWKASEIQGIKARWRRNEINCLVVKGQELIEVDEMKEGIAAYFEELFTEEGWVRPTLDGIPFKQISTEDNQMLVAPFTEEEVKQTIWECDSNKALGPDGFHFGFLKAMWSEIKKEILNFVMEFQVNGRMVRGSNATFILMIPKKENHQKIEDFRPISLIGSMYKIIAKLLANRLKRILGNIISEEQSAFVGDRQLMDGVLIANEVVEEVKRRRKSCIIFKADFEKAYDNTSMVSVLVNGSATREFGMSHGLRQGNTLSPFLFLIVAEGLNGIISSAKQKNMLKGVSIGGRGLIVSHLQFADDTVIIGDATERNVWAVKAMMRTFELVSRLKINYSKSQLLGVNVKKNWRERMADLLNCTVGEFPFKYLGIPVGGNPRRLAIWRPLMERCRNRLSLWNGRFLSFGGRITLINSVLSSLPVFLLSMYKIPRGVIEEIDTIRRRFLWGGSENKKKVAWKRVLREKYGDNEGDWMKRLCQSKRARSTWWQDLCNINNGCLHKKEWLGKGFKRVIGKNNSIHGMGTWSNGKWRWTFFWRRQLYEWEKESEEALLKMLEHVQPVEGKEDKWQWHYDKEGKYKVKDVYNFLQPTNSVKETCFFKKTWNALVPLKVCGFSRQLLQNRIPTKKILRNRGITIRGSLLYPEFQIKSFPMALPVSTTQDDATGKERRFRGLRNQWGFDQFLPLRTFNDVDSGYLVDDTCVFGAEVFVTKEMSTGKGDSLSMIKDPTSSKHTWSIENFSKMDLECYDSQTFFPGDNKWKIQMYPKGRRHGLGSHISLYLALADPKATPSSSKILAEFTLRMVDQMQGRHISGKGYLKIESLLSLVSTPLNHTMRERSRERGRGWERRVDSRTRRQRTTQRYEGIQMQSKDRPMQFYGGFEKKVYNQATPFFFTNFPEDWTFEQMWRTFNRLDGGRVIEIECPKKRDRLGRRFGFVRFLEVKDTGELERKLNQIQIAGIKLQANKPRFGKTWHEKQHHWNTENIRRGMVKDDVEWQQKKSYADAVKGMITENKVHGMRRGHFHGVEGRDHTKTNSANEQRRWRWKPKIQPQAWTGMELKVNKEEYQWLEKCFVGTIHSITLIPTLQEKFYMEGVFYCKIRAMEGRLVLLEGNEYEDLKELVENGKDWLGNWFEEIKPWSPNMVARERFAWIRCLGLPPHAWKTDFFQSLGNLWGAFVSVDDSTSKKKRLDVARFLLSTPVTESISKSLSIKVNGIIFTVKFSEEESSNGMHVMNTDFKIKEAYEEGKESSTDGSVGIDFNMPGMEAAENRGFEEDDDVEIQLGVQETNQQEAERNMDTVASSEGDTSIVKKKGQPNGQERSVLGSGEAAEDEDLVSAGTAEKQQSSGSATGSLEGLTSKQLMSDGLEKEEGQVQLETETCRESIGNSHSFNNGERREIGGEKISKITMDKIAKGNGPSGLNDEMDPGKSSNGPILGGKNQEVQSLYQISKETKEKLKEGKHVRPGATESDLFWEDMDSDAGDLSEWAKVLEGKKSKKKKRKVKLCRSVYMKSGELEGVLVQKKKKKKGTQSVTEKMTQQIIFQVDPADSVADDMDWVAKSSLGASGGLIIIWNRAVLKKVSVFEGEGYIGIQGLWGADALPCFLCNVYSPCDLERKRSVWRELEQMFRKNRGCWCLGGDFNAIRSLQERKGGKSARREVKEFEQFIVNNSLTDLPLLGRKYTWYQPNGQCMSRLDRFLFNDDWMTKWLDLKQWGLARSLSDHCPILVKNETRNWGPKPFKFFNAWLHTPGFRDMVAAKWKEFKVQGWGGFIVKEKLKLMKDFLKEWSKSSLQDVDRRIEEARKEINRIDRKGETCSLTDDELMTRSKHYAKLLKNMQLKEEMAQQKARKNWLKIGDANTSYFHKSIKARWCKNEINII</sequence>
<dbReference type="Gene3D" id="3.30.70.330">
    <property type="match status" value="1"/>
</dbReference>
<gene>
    <name evidence="6" type="ORF">SLEP1_g18687</name>
</gene>
<dbReference type="Proteomes" id="UP001054252">
    <property type="component" value="Unassembled WGS sequence"/>
</dbReference>
<dbReference type="GO" id="GO:0003723">
    <property type="term" value="F:RNA binding"/>
    <property type="evidence" value="ECO:0007669"/>
    <property type="project" value="UniProtKB-UniRule"/>
</dbReference>
<feature type="domain" description="RRM" evidence="3">
    <location>
        <begin position="1555"/>
        <end position="1634"/>
    </location>
</feature>
<feature type="domain" description="MATH" evidence="4">
    <location>
        <begin position="1395"/>
        <end position="1506"/>
    </location>
</feature>
<dbReference type="InterPro" id="IPR043502">
    <property type="entry name" value="DNA/RNA_pol_sf"/>
</dbReference>
<proteinExistence type="predicted"/>
<evidence type="ECO:0000256" key="2">
    <source>
        <dbReference type="SAM" id="MobiDB-lite"/>
    </source>
</evidence>
<dbReference type="PANTHER" id="PTHR33116:SF78">
    <property type="entry name" value="OS12G0587133 PROTEIN"/>
    <property type="match status" value="1"/>
</dbReference>
<feature type="domain" description="Reverse transcriptase" evidence="5">
    <location>
        <begin position="791"/>
        <end position="1041"/>
    </location>
</feature>
<keyword evidence="1" id="KW-0694">RNA-binding</keyword>
<protein>
    <submittedName>
        <fullName evidence="6">Uncharacterized protein</fullName>
    </submittedName>
</protein>
<feature type="compositionally biased region" description="Polar residues" evidence="2">
    <location>
        <begin position="2007"/>
        <end position="2022"/>
    </location>
</feature>
<dbReference type="PROSITE" id="PS50144">
    <property type="entry name" value="MATH"/>
    <property type="match status" value="2"/>
</dbReference>
<evidence type="ECO:0000259" key="3">
    <source>
        <dbReference type="PROSITE" id="PS50102"/>
    </source>
</evidence>
<dbReference type="Pfam" id="PF03372">
    <property type="entry name" value="Exo_endo_phos"/>
    <property type="match status" value="1"/>
</dbReference>
<dbReference type="SMART" id="SM00061">
    <property type="entry name" value="MATH"/>
    <property type="match status" value="1"/>
</dbReference>
<feature type="domain" description="MATH" evidence="4">
    <location>
        <begin position="1343"/>
        <end position="1373"/>
    </location>
</feature>
<dbReference type="Gene3D" id="3.60.10.10">
    <property type="entry name" value="Endonuclease/exonuclease/phosphatase"/>
    <property type="match status" value="2"/>
</dbReference>
<dbReference type="PANTHER" id="PTHR33116">
    <property type="entry name" value="REVERSE TRANSCRIPTASE ZINC-BINDING DOMAIN-CONTAINING PROTEIN-RELATED-RELATED"/>
    <property type="match status" value="1"/>
</dbReference>
<reference evidence="6 7" key="1">
    <citation type="journal article" date="2021" name="Commun. Biol.">
        <title>The genome of Shorea leprosula (Dipterocarpaceae) highlights the ecological relevance of drought in aseasonal tropical rainforests.</title>
        <authorList>
            <person name="Ng K.K.S."/>
            <person name="Kobayashi M.J."/>
            <person name="Fawcett J.A."/>
            <person name="Hatakeyama M."/>
            <person name="Paape T."/>
            <person name="Ng C.H."/>
            <person name="Ang C.C."/>
            <person name="Tnah L.H."/>
            <person name="Lee C.T."/>
            <person name="Nishiyama T."/>
            <person name="Sese J."/>
            <person name="O'Brien M.J."/>
            <person name="Copetti D."/>
            <person name="Mohd Noor M.I."/>
            <person name="Ong R.C."/>
            <person name="Putra M."/>
            <person name="Sireger I.Z."/>
            <person name="Indrioko S."/>
            <person name="Kosugi Y."/>
            <person name="Izuno A."/>
            <person name="Isagi Y."/>
            <person name="Lee S.L."/>
            <person name="Shimizu K.K."/>
        </authorList>
    </citation>
    <scope>NUCLEOTIDE SEQUENCE [LARGE SCALE GENOMIC DNA]</scope>
    <source>
        <strain evidence="6">214</strain>
    </source>
</reference>
<dbReference type="InterPro" id="IPR005135">
    <property type="entry name" value="Endo/exonuclease/phosphatase"/>
</dbReference>
<evidence type="ECO:0000313" key="6">
    <source>
        <dbReference type="EMBL" id="GKV06865.1"/>
    </source>
</evidence>
<organism evidence="6 7">
    <name type="scientific">Rubroshorea leprosula</name>
    <dbReference type="NCBI Taxonomy" id="152421"/>
    <lineage>
        <taxon>Eukaryota</taxon>
        <taxon>Viridiplantae</taxon>
        <taxon>Streptophyta</taxon>
        <taxon>Embryophyta</taxon>
        <taxon>Tracheophyta</taxon>
        <taxon>Spermatophyta</taxon>
        <taxon>Magnoliopsida</taxon>
        <taxon>eudicotyledons</taxon>
        <taxon>Gunneridae</taxon>
        <taxon>Pentapetalae</taxon>
        <taxon>rosids</taxon>
        <taxon>malvids</taxon>
        <taxon>Malvales</taxon>
        <taxon>Dipterocarpaceae</taxon>
        <taxon>Rubroshorea</taxon>
    </lineage>
</organism>
<feature type="compositionally biased region" description="Basic and acidic residues" evidence="2">
    <location>
        <begin position="2059"/>
        <end position="2078"/>
    </location>
</feature>
<evidence type="ECO:0000259" key="5">
    <source>
        <dbReference type="PROSITE" id="PS50878"/>
    </source>
</evidence>
<dbReference type="PROSITE" id="PS50102">
    <property type="entry name" value="RRM"/>
    <property type="match status" value="1"/>
</dbReference>
<dbReference type="SUPFAM" id="SSF54928">
    <property type="entry name" value="RNA-binding domain, RBD"/>
    <property type="match status" value="1"/>
</dbReference>
<dbReference type="InterPro" id="IPR012677">
    <property type="entry name" value="Nucleotide-bd_a/b_plait_sf"/>
</dbReference>
<dbReference type="CDD" id="cd00121">
    <property type="entry name" value="MATH"/>
    <property type="match status" value="1"/>
</dbReference>
<feature type="compositionally biased region" description="Basic and acidic residues" evidence="2">
    <location>
        <begin position="1499"/>
        <end position="1519"/>
    </location>
</feature>
<dbReference type="InterPro" id="IPR002083">
    <property type="entry name" value="MATH/TRAF_dom"/>
</dbReference>
<dbReference type="SUPFAM" id="SSF49599">
    <property type="entry name" value="TRAF domain-like"/>
    <property type="match status" value="2"/>
</dbReference>
<dbReference type="PROSITE" id="PS50878">
    <property type="entry name" value="RT_POL"/>
    <property type="match status" value="1"/>
</dbReference>
<dbReference type="InterPro" id="IPR036691">
    <property type="entry name" value="Endo/exonu/phosph_ase_sf"/>
</dbReference>
<dbReference type="Pfam" id="PF00078">
    <property type="entry name" value="RVT_1"/>
    <property type="match status" value="1"/>
</dbReference>
<evidence type="ECO:0000256" key="1">
    <source>
        <dbReference type="PROSITE-ProRule" id="PRU00176"/>
    </source>
</evidence>
<dbReference type="InterPro" id="IPR000477">
    <property type="entry name" value="RT_dom"/>
</dbReference>
<dbReference type="InterPro" id="IPR008974">
    <property type="entry name" value="TRAF-like"/>
</dbReference>
<dbReference type="Pfam" id="PF22486">
    <property type="entry name" value="MATH_2"/>
    <property type="match status" value="1"/>
</dbReference>
<dbReference type="EMBL" id="BPVZ01000026">
    <property type="protein sequence ID" value="GKV06865.1"/>
    <property type="molecule type" value="Genomic_DNA"/>
</dbReference>
<name>A0AAV5J1U9_9ROSI</name>
<comment type="caution">
    <text evidence="6">The sequence shown here is derived from an EMBL/GenBank/DDBJ whole genome shotgun (WGS) entry which is preliminary data.</text>
</comment>
<dbReference type="SUPFAM" id="SSF56672">
    <property type="entry name" value="DNA/RNA polymerases"/>
    <property type="match status" value="1"/>
</dbReference>